<sequence>MATWSSRLVQQVQQVQSQEFRQYLMRQNIKASFSYILFANWGLPLAAIADSRKEPEIISPKMTIAMCIYSAMFARFAWMVIPRNRLLLACHLTNESVQLFQGKEKKLMEEIKNKENTENKENKENKENNKENKE</sequence>
<keyword evidence="5 9" id="KW-0999">Mitochondrion inner membrane</keyword>
<keyword evidence="6 9" id="KW-1133">Transmembrane helix</keyword>
<evidence type="ECO:0000256" key="9">
    <source>
        <dbReference type="RuleBase" id="RU363100"/>
    </source>
</evidence>
<dbReference type="Proteomes" id="UP000789706">
    <property type="component" value="Unassembled WGS sequence"/>
</dbReference>
<evidence type="ECO:0000256" key="1">
    <source>
        <dbReference type="ARBA" id="ARBA00004448"/>
    </source>
</evidence>
<dbReference type="GO" id="GO:0005743">
    <property type="term" value="C:mitochondrial inner membrane"/>
    <property type="evidence" value="ECO:0007669"/>
    <property type="project" value="UniProtKB-SubCell"/>
</dbReference>
<evidence type="ECO:0000313" key="12">
    <source>
        <dbReference type="Proteomes" id="UP000789706"/>
    </source>
</evidence>
<comment type="function">
    <text evidence="9">Mediates the uptake of pyruvate into mitochondria.</text>
</comment>
<name>A0A9N9C618_9GLOM</name>
<evidence type="ECO:0000313" key="11">
    <source>
        <dbReference type="EMBL" id="CAG8592024.1"/>
    </source>
</evidence>
<comment type="similarity">
    <text evidence="2 9">Belongs to the mitochondrial pyruvate carrier (MPC) (TC 2.A.105) family.</text>
</comment>
<evidence type="ECO:0000256" key="4">
    <source>
        <dbReference type="ARBA" id="ARBA00022692"/>
    </source>
</evidence>
<dbReference type="InterPro" id="IPR005336">
    <property type="entry name" value="MPC"/>
</dbReference>
<dbReference type="PANTHER" id="PTHR14154">
    <property type="entry name" value="UPF0041 BRAIN PROTEIN 44-RELATED"/>
    <property type="match status" value="1"/>
</dbReference>
<feature type="transmembrane region" description="Helical" evidence="9">
    <location>
        <begin position="31"/>
        <end position="49"/>
    </location>
</feature>
<evidence type="ECO:0000256" key="3">
    <source>
        <dbReference type="ARBA" id="ARBA00022448"/>
    </source>
</evidence>
<keyword evidence="8 9" id="KW-0472">Membrane</keyword>
<keyword evidence="3 9" id="KW-0813">Transport</keyword>
<keyword evidence="4 9" id="KW-0812">Transmembrane</keyword>
<proteinExistence type="inferred from homology"/>
<evidence type="ECO:0000256" key="5">
    <source>
        <dbReference type="ARBA" id="ARBA00022792"/>
    </source>
</evidence>
<dbReference type="EMBL" id="CAJVPK010001586">
    <property type="protein sequence ID" value="CAG8592024.1"/>
    <property type="molecule type" value="Genomic_DNA"/>
</dbReference>
<dbReference type="Pfam" id="PF03650">
    <property type="entry name" value="MPC"/>
    <property type="match status" value="1"/>
</dbReference>
<evidence type="ECO:0000256" key="10">
    <source>
        <dbReference type="SAM" id="MobiDB-lite"/>
    </source>
</evidence>
<keyword evidence="7 9" id="KW-0496">Mitochondrion</keyword>
<evidence type="ECO:0000256" key="8">
    <source>
        <dbReference type="ARBA" id="ARBA00023136"/>
    </source>
</evidence>
<evidence type="ECO:0000256" key="7">
    <source>
        <dbReference type="ARBA" id="ARBA00023128"/>
    </source>
</evidence>
<dbReference type="GO" id="GO:0006850">
    <property type="term" value="P:pyruvate import into mitochondria"/>
    <property type="evidence" value="ECO:0007669"/>
    <property type="project" value="InterPro"/>
</dbReference>
<evidence type="ECO:0000256" key="2">
    <source>
        <dbReference type="ARBA" id="ARBA00006416"/>
    </source>
</evidence>
<keyword evidence="12" id="KW-1185">Reference proteome</keyword>
<comment type="caution">
    <text evidence="11">The sequence shown here is derived from an EMBL/GenBank/DDBJ whole genome shotgun (WGS) entry which is preliminary data.</text>
</comment>
<comment type="subcellular location">
    <subcellularLocation>
        <location evidence="1 9">Mitochondrion inner membrane</location>
        <topology evidence="1 9">Multi-pass membrane protein</topology>
    </subcellularLocation>
</comment>
<organism evidence="11 12">
    <name type="scientific">Diversispora eburnea</name>
    <dbReference type="NCBI Taxonomy" id="1213867"/>
    <lineage>
        <taxon>Eukaryota</taxon>
        <taxon>Fungi</taxon>
        <taxon>Fungi incertae sedis</taxon>
        <taxon>Mucoromycota</taxon>
        <taxon>Glomeromycotina</taxon>
        <taxon>Glomeromycetes</taxon>
        <taxon>Diversisporales</taxon>
        <taxon>Diversisporaceae</taxon>
        <taxon>Diversispora</taxon>
    </lineage>
</organism>
<gene>
    <name evidence="11" type="ORF">DEBURN_LOCUS9105</name>
</gene>
<protein>
    <recommendedName>
        <fullName evidence="9">Mitochondrial pyruvate carrier</fullName>
    </recommendedName>
</protein>
<dbReference type="AlphaFoldDB" id="A0A9N9C618"/>
<evidence type="ECO:0000256" key="6">
    <source>
        <dbReference type="ARBA" id="ARBA00022989"/>
    </source>
</evidence>
<feature type="transmembrane region" description="Helical" evidence="9">
    <location>
        <begin position="61"/>
        <end position="81"/>
    </location>
</feature>
<dbReference type="OrthoDB" id="1697690at2759"/>
<reference evidence="11" key="1">
    <citation type="submission" date="2021-06" db="EMBL/GenBank/DDBJ databases">
        <authorList>
            <person name="Kallberg Y."/>
            <person name="Tangrot J."/>
            <person name="Rosling A."/>
        </authorList>
    </citation>
    <scope>NUCLEOTIDE SEQUENCE</scope>
    <source>
        <strain evidence="11">AZ414A</strain>
    </source>
</reference>
<accession>A0A9N9C618</accession>
<feature type="region of interest" description="Disordered" evidence="10">
    <location>
        <begin position="110"/>
        <end position="134"/>
    </location>
</feature>